<keyword evidence="6 16" id="KW-0235">DNA replication</keyword>
<dbReference type="Gene3D" id="3.30.70.370">
    <property type="match status" value="1"/>
</dbReference>
<keyword evidence="9 16" id="KW-0378">Hydrolase</keyword>
<sequence length="914" mass="99623">MAIASAVLPPSAAPGVLYLIDLSGYVFRAYHAIAPLSSSKGEPTHAVMGTVNMLQKVVNDRRPEMLAVAMDSRGPNFRRDIDARYKSHRPAPPPDLSTQMARCEAIVKAYNIPIYQAEGIEADDLIACVVARARTSGMRVVIVSADKDLMQLVDDEKDDVVLWDSMRDKVYGPAEVRTKFGVPPSQVRDLLALTGDTSDNIPGVPSVGPKTAADLLTEFGTLEGIYAGLSTIKKNKLREALTKHEEDARVSQKLVTLRSDCEIAWDPAHLRYGGADNAALRELFLDLEFHRLLDQLQVAVAVERNYQSVLDPAGLAKVLDAVRAKKRLGFDLILSDPDPMRAAIVGVALSSEPGDGHYVPISHRYLGAPPQLTWETVKEAMAPLFADPAIVKTSHHLKLAHLVLARHGIRVEGAAFDTMLGAYLLDPDAPGSLRELARKTLGIELAVYGEKKPATGAAGAGTSTAKGKGAPVPFDNLPIDEATPFAAAEAEVCVTLASRYAPSLEREGLSSLFHEVELPLARVLADMERAGVLLDASVLEALGKRVEVELRNLEAQAKEIAKADFSVRSRDQLEKILFDELKLPVLKRTPKGGRSTDAEVLEELAEKHPLPKVVVEFREIDKLKGTYIDTLPRAINKSTGRIHTRFHQTVAATGRLASSDPNLQNIPIRTELGREIRAAFVAPPGHLIVSADYSQIELRVLAHLSEDPELIAAFSSTKEDVHTHTASLVFDVPRDQVTAEMRRRAKTINFGVIYGMGDSALARQLDITRAEAASFIEAYFRRYAGVARFMEETIAAAGKGEAVRTLLGRRRFLPNLHSANRGLRMEAERVAKNTPIQGTAADILKLAMVKLGTKPVAPGATMILTVHDELVFEVPEAHVGEAMRRIREEMEGAITLRVPLVVDIGSGKNWNEAH</sequence>
<keyword evidence="12 16" id="KW-0238">DNA-binding</keyword>
<accession>A0ABZ2M2K4</accession>
<dbReference type="RefSeq" id="WP_394827084.1">
    <property type="nucleotide sequence ID" value="NZ_CP089984.1"/>
</dbReference>
<dbReference type="NCBIfam" id="NF004397">
    <property type="entry name" value="PRK05755.1"/>
    <property type="match status" value="1"/>
</dbReference>
<dbReference type="Gene3D" id="1.10.150.20">
    <property type="entry name" value="5' to 3' exonuclease, C-terminal subdomain"/>
    <property type="match status" value="2"/>
</dbReference>
<keyword evidence="17" id="KW-0175">Coiled coil</keyword>
<keyword evidence="5 16" id="KW-0548">Nucleotidyltransferase</keyword>
<evidence type="ECO:0000256" key="8">
    <source>
        <dbReference type="ARBA" id="ARBA00022763"/>
    </source>
</evidence>
<evidence type="ECO:0000313" key="22">
    <source>
        <dbReference type="Proteomes" id="UP001370348"/>
    </source>
</evidence>
<dbReference type="Pfam" id="PF01367">
    <property type="entry name" value="5_3_exonuc"/>
    <property type="match status" value="1"/>
</dbReference>
<dbReference type="NCBIfam" id="TIGR00593">
    <property type="entry name" value="pola"/>
    <property type="match status" value="1"/>
</dbReference>
<evidence type="ECO:0000259" key="18">
    <source>
        <dbReference type="SMART" id="SM00474"/>
    </source>
</evidence>
<evidence type="ECO:0000256" key="3">
    <source>
        <dbReference type="ARBA" id="ARBA00020311"/>
    </source>
</evidence>
<name>A0ABZ2M2K4_9BACT</name>
<evidence type="ECO:0000256" key="9">
    <source>
        <dbReference type="ARBA" id="ARBA00022801"/>
    </source>
</evidence>
<dbReference type="Gene3D" id="3.40.50.1010">
    <property type="entry name" value="5'-nuclease"/>
    <property type="match status" value="1"/>
</dbReference>
<evidence type="ECO:0000256" key="15">
    <source>
        <dbReference type="NCBIfam" id="TIGR00593"/>
    </source>
</evidence>
<comment type="function">
    <text evidence="16">In addition to polymerase activity, this DNA polymerase exhibits 3'-5' and 5'-3' exonuclease activity.</text>
</comment>
<dbReference type="InterPro" id="IPR019760">
    <property type="entry name" value="DNA-dir_DNA_pol_A_CS"/>
</dbReference>
<organism evidence="21 22">
    <name type="scientific">Pendulispora albinea</name>
    <dbReference type="NCBI Taxonomy" id="2741071"/>
    <lineage>
        <taxon>Bacteria</taxon>
        <taxon>Pseudomonadati</taxon>
        <taxon>Myxococcota</taxon>
        <taxon>Myxococcia</taxon>
        <taxon>Myxococcales</taxon>
        <taxon>Sorangiineae</taxon>
        <taxon>Pendulisporaceae</taxon>
        <taxon>Pendulispora</taxon>
    </lineage>
</organism>
<protein>
    <recommendedName>
        <fullName evidence="3 15">DNA polymerase I</fullName>
        <ecNumber evidence="2 15">2.7.7.7</ecNumber>
    </recommendedName>
</protein>
<dbReference type="InterPro" id="IPR029060">
    <property type="entry name" value="PIN-like_dom_sf"/>
</dbReference>
<comment type="catalytic activity">
    <reaction evidence="14 16">
        <text>DNA(n) + a 2'-deoxyribonucleoside 5'-triphosphate = DNA(n+1) + diphosphate</text>
        <dbReference type="Rhea" id="RHEA:22508"/>
        <dbReference type="Rhea" id="RHEA-COMP:17339"/>
        <dbReference type="Rhea" id="RHEA-COMP:17340"/>
        <dbReference type="ChEBI" id="CHEBI:33019"/>
        <dbReference type="ChEBI" id="CHEBI:61560"/>
        <dbReference type="ChEBI" id="CHEBI:173112"/>
        <dbReference type="EC" id="2.7.7.7"/>
    </reaction>
</comment>
<dbReference type="Gene3D" id="1.20.1060.10">
    <property type="entry name" value="Taq DNA Polymerase, Chain T, domain 4"/>
    <property type="match status" value="1"/>
</dbReference>
<dbReference type="SUPFAM" id="SSF47807">
    <property type="entry name" value="5' to 3' exonuclease, C-terminal subdomain"/>
    <property type="match status" value="1"/>
</dbReference>
<dbReference type="Pfam" id="PF01612">
    <property type="entry name" value="DNA_pol_A_exo1"/>
    <property type="match status" value="1"/>
</dbReference>
<feature type="domain" description="3'-5' exonuclease" evidence="18">
    <location>
        <begin position="306"/>
        <end position="505"/>
    </location>
</feature>
<keyword evidence="13 16" id="KW-0234">DNA repair</keyword>
<dbReference type="PANTHER" id="PTHR10133">
    <property type="entry name" value="DNA POLYMERASE I"/>
    <property type="match status" value="1"/>
</dbReference>
<dbReference type="InterPro" id="IPR002562">
    <property type="entry name" value="3'-5'_exonuclease_dom"/>
</dbReference>
<dbReference type="GO" id="GO:0003887">
    <property type="term" value="F:DNA-directed DNA polymerase activity"/>
    <property type="evidence" value="ECO:0007669"/>
    <property type="project" value="UniProtKB-EC"/>
</dbReference>
<feature type="coiled-coil region" evidence="17">
    <location>
        <begin position="536"/>
        <end position="563"/>
    </location>
</feature>
<dbReference type="CDD" id="cd08637">
    <property type="entry name" value="DNA_pol_A_pol_I_C"/>
    <property type="match status" value="1"/>
</dbReference>
<keyword evidence="22" id="KW-1185">Reference proteome</keyword>
<dbReference type="SMART" id="SM00474">
    <property type="entry name" value="35EXOc"/>
    <property type="match status" value="1"/>
</dbReference>
<dbReference type="InterPro" id="IPR020045">
    <property type="entry name" value="DNA_polI_H3TH"/>
</dbReference>
<dbReference type="InterPro" id="IPR012337">
    <property type="entry name" value="RNaseH-like_sf"/>
</dbReference>
<keyword evidence="7" id="KW-0540">Nuclease</keyword>
<dbReference type="EMBL" id="CP089984">
    <property type="protein sequence ID" value="WXB17451.1"/>
    <property type="molecule type" value="Genomic_DNA"/>
</dbReference>
<dbReference type="Proteomes" id="UP001370348">
    <property type="component" value="Chromosome"/>
</dbReference>
<evidence type="ECO:0000256" key="12">
    <source>
        <dbReference type="ARBA" id="ARBA00023125"/>
    </source>
</evidence>
<dbReference type="InterPro" id="IPR036397">
    <property type="entry name" value="RNaseH_sf"/>
</dbReference>
<evidence type="ECO:0000256" key="10">
    <source>
        <dbReference type="ARBA" id="ARBA00022839"/>
    </source>
</evidence>
<dbReference type="PANTHER" id="PTHR10133:SF27">
    <property type="entry name" value="DNA POLYMERASE NU"/>
    <property type="match status" value="1"/>
</dbReference>
<evidence type="ECO:0000256" key="5">
    <source>
        <dbReference type="ARBA" id="ARBA00022695"/>
    </source>
</evidence>
<evidence type="ECO:0000256" key="6">
    <source>
        <dbReference type="ARBA" id="ARBA00022705"/>
    </source>
</evidence>
<reference evidence="21 22" key="1">
    <citation type="submission" date="2021-12" db="EMBL/GenBank/DDBJ databases">
        <title>Discovery of the Pendulisporaceae a myxobacterial family with distinct sporulation behavior and unique specialized metabolism.</title>
        <authorList>
            <person name="Garcia R."/>
            <person name="Popoff A."/>
            <person name="Bader C.D."/>
            <person name="Loehr J."/>
            <person name="Walesch S."/>
            <person name="Walt C."/>
            <person name="Boldt J."/>
            <person name="Bunk B."/>
            <person name="Haeckl F.J.F.P.J."/>
            <person name="Gunesch A.P."/>
            <person name="Birkelbach J."/>
            <person name="Nuebel U."/>
            <person name="Pietschmann T."/>
            <person name="Bach T."/>
            <person name="Mueller R."/>
        </authorList>
    </citation>
    <scope>NUCLEOTIDE SEQUENCE [LARGE SCALE GENOMIC DNA]</scope>
    <source>
        <strain evidence="21 22">MSr11954</strain>
    </source>
</reference>
<dbReference type="SUPFAM" id="SSF53098">
    <property type="entry name" value="Ribonuclease H-like"/>
    <property type="match status" value="1"/>
</dbReference>
<keyword evidence="10 16" id="KW-0269">Exonuclease</keyword>
<evidence type="ECO:0000256" key="11">
    <source>
        <dbReference type="ARBA" id="ARBA00022932"/>
    </source>
</evidence>
<keyword evidence="4 16" id="KW-0808">Transferase</keyword>
<dbReference type="InterPro" id="IPR043502">
    <property type="entry name" value="DNA/RNA_pol_sf"/>
</dbReference>
<feature type="domain" description="5'-3' exonuclease" evidence="19">
    <location>
        <begin position="13"/>
        <end position="273"/>
    </location>
</feature>
<evidence type="ECO:0000256" key="7">
    <source>
        <dbReference type="ARBA" id="ARBA00022722"/>
    </source>
</evidence>
<dbReference type="InterPro" id="IPR001098">
    <property type="entry name" value="DNA-dir_DNA_pol_A_palm_dom"/>
</dbReference>
<evidence type="ECO:0000256" key="16">
    <source>
        <dbReference type="RuleBase" id="RU004460"/>
    </source>
</evidence>
<evidence type="ECO:0000256" key="14">
    <source>
        <dbReference type="ARBA" id="ARBA00049244"/>
    </source>
</evidence>
<dbReference type="InterPro" id="IPR018320">
    <property type="entry name" value="DNA_polymerase_1"/>
</dbReference>
<dbReference type="Gene3D" id="3.30.420.10">
    <property type="entry name" value="Ribonuclease H-like superfamily/Ribonuclease H"/>
    <property type="match status" value="1"/>
</dbReference>
<evidence type="ECO:0000256" key="13">
    <source>
        <dbReference type="ARBA" id="ARBA00023204"/>
    </source>
</evidence>
<dbReference type="InterPro" id="IPR002421">
    <property type="entry name" value="5-3_exonuclease"/>
</dbReference>
<dbReference type="CDD" id="cd06139">
    <property type="entry name" value="DNA_polA_I_Ecoli_like_exo"/>
    <property type="match status" value="1"/>
</dbReference>
<keyword evidence="8 16" id="KW-0227">DNA damage</keyword>
<dbReference type="InterPro" id="IPR008918">
    <property type="entry name" value="HhH2"/>
</dbReference>
<dbReference type="SUPFAM" id="SSF88723">
    <property type="entry name" value="PIN domain-like"/>
    <property type="match status" value="1"/>
</dbReference>
<proteinExistence type="inferred from homology"/>
<dbReference type="InterPro" id="IPR020046">
    <property type="entry name" value="5-3_exonucl_a-hlix_arch_N"/>
</dbReference>
<dbReference type="SMART" id="SM00475">
    <property type="entry name" value="53EXOc"/>
    <property type="match status" value="1"/>
</dbReference>
<dbReference type="InterPro" id="IPR002298">
    <property type="entry name" value="DNA_polymerase_A"/>
</dbReference>
<dbReference type="EC" id="2.7.7.7" evidence="2 15"/>
<dbReference type="PRINTS" id="PR00868">
    <property type="entry name" value="DNAPOLI"/>
</dbReference>
<dbReference type="CDD" id="cd09859">
    <property type="entry name" value="PIN_53EXO"/>
    <property type="match status" value="1"/>
</dbReference>
<gene>
    <name evidence="16 21" type="primary">polA</name>
    <name evidence="21" type="ORF">LZC94_09240</name>
</gene>
<comment type="similarity">
    <text evidence="1 16">Belongs to the DNA polymerase type-A family.</text>
</comment>
<dbReference type="InterPro" id="IPR036279">
    <property type="entry name" value="5-3_exonuclease_C_sf"/>
</dbReference>
<evidence type="ECO:0000256" key="4">
    <source>
        <dbReference type="ARBA" id="ARBA00022679"/>
    </source>
</evidence>
<dbReference type="SUPFAM" id="SSF56672">
    <property type="entry name" value="DNA/RNA polymerases"/>
    <property type="match status" value="1"/>
</dbReference>
<dbReference type="SMART" id="SM00279">
    <property type="entry name" value="HhH2"/>
    <property type="match status" value="1"/>
</dbReference>
<evidence type="ECO:0000259" key="19">
    <source>
        <dbReference type="SMART" id="SM00475"/>
    </source>
</evidence>
<dbReference type="PROSITE" id="PS00447">
    <property type="entry name" value="DNA_POLYMERASE_A"/>
    <property type="match status" value="1"/>
</dbReference>
<dbReference type="CDD" id="cd09898">
    <property type="entry name" value="H3TH_53EXO"/>
    <property type="match status" value="1"/>
</dbReference>
<evidence type="ECO:0000256" key="2">
    <source>
        <dbReference type="ARBA" id="ARBA00012417"/>
    </source>
</evidence>
<evidence type="ECO:0000256" key="1">
    <source>
        <dbReference type="ARBA" id="ARBA00007705"/>
    </source>
</evidence>
<evidence type="ECO:0000256" key="17">
    <source>
        <dbReference type="SAM" id="Coils"/>
    </source>
</evidence>
<evidence type="ECO:0000259" key="20">
    <source>
        <dbReference type="SMART" id="SM00482"/>
    </source>
</evidence>
<feature type="domain" description="DNA-directed DNA polymerase family A palm" evidence="20">
    <location>
        <begin position="673"/>
        <end position="878"/>
    </location>
</feature>
<keyword evidence="11 16" id="KW-0239">DNA-directed DNA polymerase</keyword>
<evidence type="ECO:0000313" key="21">
    <source>
        <dbReference type="EMBL" id="WXB17451.1"/>
    </source>
</evidence>
<dbReference type="Pfam" id="PF02739">
    <property type="entry name" value="5_3_exonuc_N"/>
    <property type="match status" value="1"/>
</dbReference>
<dbReference type="SMART" id="SM00482">
    <property type="entry name" value="POLAc"/>
    <property type="match status" value="1"/>
</dbReference>
<dbReference type="Pfam" id="PF00476">
    <property type="entry name" value="DNA_pol_A"/>
    <property type="match status" value="1"/>
</dbReference>